<dbReference type="AlphaFoldDB" id="A0A2P2QR26"/>
<sequence>MCYTCSSNEEKERTQVKLLSLKRVIKVAPQRVLKFVQQMLMGSDKC</sequence>
<reference evidence="1" key="1">
    <citation type="submission" date="2018-02" db="EMBL/GenBank/DDBJ databases">
        <title>Rhizophora mucronata_Transcriptome.</title>
        <authorList>
            <person name="Meera S.P."/>
            <person name="Sreeshan A."/>
            <person name="Augustine A."/>
        </authorList>
    </citation>
    <scope>NUCLEOTIDE SEQUENCE</scope>
    <source>
        <tissue evidence="1">Leaf</tissue>
    </source>
</reference>
<name>A0A2P2QR26_RHIMU</name>
<proteinExistence type="predicted"/>
<organism evidence="1">
    <name type="scientific">Rhizophora mucronata</name>
    <name type="common">Asiatic mangrove</name>
    <dbReference type="NCBI Taxonomy" id="61149"/>
    <lineage>
        <taxon>Eukaryota</taxon>
        <taxon>Viridiplantae</taxon>
        <taxon>Streptophyta</taxon>
        <taxon>Embryophyta</taxon>
        <taxon>Tracheophyta</taxon>
        <taxon>Spermatophyta</taxon>
        <taxon>Magnoliopsida</taxon>
        <taxon>eudicotyledons</taxon>
        <taxon>Gunneridae</taxon>
        <taxon>Pentapetalae</taxon>
        <taxon>rosids</taxon>
        <taxon>fabids</taxon>
        <taxon>Malpighiales</taxon>
        <taxon>Rhizophoraceae</taxon>
        <taxon>Rhizophora</taxon>
    </lineage>
</organism>
<dbReference type="EMBL" id="GGEC01088857">
    <property type="protein sequence ID" value="MBX69341.1"/>
    <property type="molecule type" value="Transcribed_RNA"/>
</dbReference>
<accession>A0A2P2QR26</accession>
<protein>
    <submittedName>
        <fullName evidence="1">Uncharacterized protein</fullName>
    </submittedName>
</protein>
<evidence type="ECO:0000313" key="1">
    <source>
        <dbReference type="EMBL" id="MBX69341.1"/>
    </source>
</evidence>